<evidence type="ECO:0008006" key="5">
    <source>
        <dbReference type="Google" id="ProtNLM"/>
    </source>
</evidence>
<evidence type="ECO:0000256" key="1">
    <source>
        <dbReference type="ARBA" id="ARBA00022737"/>
    </source>
</evidence>
<name>A0AAV5LKP0_9ROSI</name>
<keyword evidence="4" id="KW-1185">Reference proteome</keyword>
<dbReference type="InterPro" id="IPR002885">
    <property type="entry name" value="PPR_rpt"/>
</dbReference>
<keyword evidence="1" id="KW-0677">Repeat</keyword>
<reference evidence="3 4" key="1">
    <citation type="journal article" date="2021" name="Commun. Biol.">
        <title>The genome of Shorea leprosula (Dipterocarpaceae) highlights the ecological relevance of drought in aseasonal tropical rainforests.</title>
        <authorList>
            <person name="Ng K.K.S."/>
            <person name="Kobayashi M.J."/>
            <person name="Fawcett J.A."/>
            <person name="Hatakeyama M."/>
            <person name="Paape T."/>
            <person name="Ng C.H."/>
            <person name="Ang C.C."/>
            <person name="Tnah L.H."/>
            <person name="Lee C.T."/>
            <person name="Nishiyama T."/>
            <person name="Sese J."/>
            <person name="O'Brien M.J."/>
            <person name="Copetti D."/>
            <person name="Mohd Noor M.I."/>
            <person name="Ong R.C."/>
            <person name="Putra M."/>
            <person name="Sireger I.Z."/>
            <person name="Indrioko S."/>
            <person name="Kosugi Y."/>
            <person name="Izuno A."/>
            <person name="Isagi Y."/>
            <person name="Lee S.L."/>
            <person name="Shimizu K.K."/>
        </authorList>
    </citation>
    <scope>NUCLEOTIDE SEQUENCE [LARGE SCALE GENOMIC DNA]</scope>
    <source>
        <strain evidence="3">214</strain>
    </source>
</reference>
<accession>A0AAV5LKP0</accession>
<dbReference type="PROSITE" id="PS51375">
    <property type="entry name" value="PPR"/>
    <property type="match status" value="1"/>
</dbReference>
<dbReference type="Pfam" id="PF13041">
    <property type="entry name" value="PPR_2"/>
    <property type="match status" value="1"/>
</dbReference>
<proteinExistence type="predicted"/>
<gene>
    <name evidence="3" type="ORF">SLEP1_g45944</name>
</gene>
<evidence type="ECO:0000313" key="4">
    <source>
        <dbReference type="Proteomes" id="UP001054252"/>
    </source>
</evidence>
<organism evidence="3 4">
    <name type="scientific">Rubroshorea leprosula</name>
    <dbReference type="NCBI Taxonomy" id="152421"/>
    <lineage>
        <taxon>Eukaryota</taxon>
        <taxon>Viridiplantae</taxon>
        <taxon>Streptophyta</taxon>
        <taxon>Embryophyta</taxon>
        <taxon>Tracheophyta</taxon>
        <taxon>Spermatophyta</taxon>
        <taxon>Magnoliopsida</taxon>
        <taxon>eudicotyledons</taxon>
        <taxon>Gunneridae</taxon>
        <taxon>Pentapetalae</taxon>
        <taxon>rosids</taxon>
        <taxon>malvids</taxon>
        <taxon>Malvales</taxon>
        <taxon>Dipterocarpaceae</taxon>
        <taxon>Rubroshorea</taxon>
    </lineage>
</organism>
<dbReference type="Proteomes" id="UP001054252">
    <property type="component" value="Unassembled WGS sequence"/>
</dbReference>
<feature type="repeat" description="PPR" evidence="2">
    <location>
        <begin position="9"/>
        <end position="43"/>
    </location>
</feature>
<comment type="caution">
    <text evidence="3">The sequence shown here is derived from an EMBL/GenBank/DDBJ whole genome shotgun (WGS) entry which is preliminary data.</text>
</comment>
<sequence length="51" mass="5538">MEKNGCPPDVMTFNTLILCCSKNSKTSKVVELLCIMAEKNLSPNATTFSIA</sequence>
<dbReference type="InterPro" id="IPR011990">
    <property type="entry name" value="TPR-like_helical_dom_sf"/>
</dbReference>
<dbReference type="EMBL" id="BPVZ01000125">
    <property type="protein sequence ID" value="GKV37986.1"/>
    <property type="molecule type" value="Genomic_DNA"/>
</dbReference>
<evidence type="ECO:0000313" key="3">
    <source>
        <dbReference type="EMBL" id="GKV37986.1"/>
    </source>
</evidence>
<protein>
    <recommendedName>
        <fullName evidence="5">Pentatricopeptide repeat-containing protein</fullName>
    </recommendedName>
</protein>
<dbReference type="Gene3D" id="1.25.40.10">
    <property type="entry name" value="Tetratricopeptide repeat domain"/>
    <property type="match status" value="1"/>
</dbReference>
<dbReference type="AlphaFoldDB" id="A0AAV5LKP0"/>
<dbReference type="NCBIfam" id="TIGR00756">
    <property type="entry name" value="PPR"/>
    <property type="match status" value="1"/>
</dbReference>
<evidence type="ECO:0000256" key="2">
    <source>
        <dbReference type="PROSITE-ProRule" id="PRU00708"/>
    </source>
</evidence>